<dbReference type="SUPFAM" id="SSF102405">
    <property type="entry name" value="MCP/YpsA-like"/>
    <property type="match status" value="1"/>
</dbReference>
<reference evidence="2 3" key="1">
    <citation type="journal article" date="2016" name="Nat. Commun.">
        <title>Thousands of microbial genomes shed light on interconnected biogeochemical processes in an aquifer system.</title>
        <authorList>
            <person name="Anantharaman K."/>
            <person name="Brown C.T."/>
            <person name="Hug L.A."/>
            <person name="Sharon I."/>
            <person name="Castelle C.J."/>
            <person name="Probst A.J."/>
            <person name="Thomas B.C."/>
            <person name="Singh A."/>
            <person name="Wilkins M.J."/>
            <person name="Karaoz U."/>
            <person name="Brodie E.L."/>
            <person name="Williams K.H."/>
            <person name="Hubbard S.S."/>
            <person name="Banfield J.F."/>
        </authorList>
    </citation>
    <scope>NUCLEOTIDE SEQUENCE [LARGE SCALE GENOMIC DNA]</scope>
</reference>
<evidence type="ECO:0000256" key="1">
    <source>
        <dbReference type="RuleBase" id="RU363015"/>
    </source>
</evidence>
<dbReference type="Pfam" id="PF03641">
    <property type="entry name" value="Lysine_decarbox"/>
    <property type="match status" value="1"/>
</dbReference>
<dbReference type="GO" id="GO:0016787">
    <property type="term" value="F:hydrolase activity"/>
    <property type="evidence" value="ECO:0007669"/>
    <property type="project" value="UniProtKB-KW"/>
</dbReference>
<evidence type="ECO:0000313" key="2">
    <source>
        <dbReference type="EMBL" id="OGF28689.1"/>
    </source>
</evidence>
<gene>
    <name evidence="2" type="ORF">A2242_00355</name>
</gene>
<keyword evidence="1" id="KW-0378">Hydrolase</keyword>
<dbReference type="Gene3D" id="3.40.50.450">
    <property type="match status" value="1"/>
</dbReference>
<proteinExistence type="inferred from homology"/>
<dbReference type="Proteomes" id="UP000178925">
    <property type="component" value="Unassembled WGS sequence"/>
</dbReference>
<dbReference type="STRING" id="1797995.A2242_00355"/>
<comment type="caution">
    <text evidence="2">The sequence shown here is derived from an EMBL/GenBank/DDBJ whole genome shotgun (WGS) entry which is preliminary data.</text>
</comment>
<dbReference type="GO" id="GO:0005829">
    <property type="term" value="C:cytosol"/>
    <property type="evidence" value="ECO:0007669"/>
    <property type="project" value="TreeGrafter"/>
</dbReference>
<protein>
    <recommendedName>
        <fullName evidence="1">Cytokinin riboside 5'-monophosphate phosphoribohydrolase</fullName>
        <ecNumber evidence="1">3.2.2.n1</ecNumber>
    </recommendedName>
</protein>
<dbReference type="InterPro" id="IPR052341">
    <property type="entry name" value="LOG_family_nucleotidases"/>
</dbReference>
<sequence length="215" mass="24021">MGEFVAGFEFLRRYDATVTFFGTARCTAGDRIYQDAQTLAAELTKMGFAIITGGGPGAMEAANRGARDAGGVSVGLNIQLPGEQRINPYVQESHAFHYFFTRKVMLAYSSELYIFFPGGFGTLDELFELMTLVQTKKICSIPIILVGKEFWQPLLSWIDEFLYKKGMIDASDRAIYSLVDDAAEAMTLIKKLHKAGRLRHEECPVEYSEGQKIMK</sequence>
<dbReference type="AlphaFoldDB" id="A0A1F5SPV0"/>
<dbReference type="InterPro" id="IPR005269">
    <property type="entry name" value="LOG"/>
</dbReference>
<name>A0A1F5SPV0_9BACT</name>
<accession>A0A1F5SPV0</accession>
<dbReference type="PANTHER" id="PTHR43393">
    <property type="entry name" value="CYTOKININ RIBOSIDE 5'-MONOPHOSPHATE PHOSPHORIBOHYDROLASE"/>
    <property type="match status" value="1"/>
</dbReference>
<dbReference type="PANTHER" id="PTHR43393:SF3">
    <property type="entry name" value="LYSINE DECARBOXYLASE-LIKE PROTEIN"/>
    <property type="match status" value="1"/>
</dbReference>
<comment type="similarity">
    <text evidence="1">Belongs to the LOG family.</text>
</comment>
<dbReference type="EC" id="3.2.2.n1" evidence="1"/>
<evidence type="ECO:0000313" key="3">
    <source>
        <dbReference type="Proteomes" id="UP000178925"/>
    </source>
</evidence>
<organism evidence="2 3">
    <name type="scientific">Candidatus Falkowbacteria bacterium RIFOXYA2_FULL_47_9</name>
    <dbReference type="NCBI Taxonomy" id="1797995"/>
    <lineage>
        <taxon>Bacteria</taxon>
        <taxon>Candidatus Falkowiibacteriota</taxon>
    </lineage>
</organism>
<dbReference type="GO" id="GO:0009691">
    <property type="term" value="P:cytokinin biosynthetic process"/>
    <property type="evidence" value="ECO:0007669"/>
    <property type="project" value="UniProtKB-UniRule"/>
</dbReference>
<keyword evidence="1" id="KW-0203">Cytokinin biosynthesis</keyword>
<dbReference type="NCBIfam" id="TIGR00730">
    <property type="entry name" value="Rossman fold protein, TIGR00730 family"/>
    <property type="match status" value="1"/>
</dbReference>
<dbReference type="InterPro" id="IPR031100">
    <property type="entry name" value="LOG_fam"/>
</dbReference>
<dbReference type="EMBL" id="MFGC01000007">
    <property type="protein sequence ID" value="OGF28689.1"/>
    <property type="molecule type" value="Genomic_DNA"/>
</dbReference>